<dbReference type="PANTHER" id="PTHR44145:SF3">
    <property type="entry name" value="DNAJ HOMOLOG SUBFAMILY A MEMBER 3, MITOCHONDRIAL"/>
    <property type="match status" value="1"/>
</dbReference>
<accession>A0A210Q4F8</accession>
<keyword evidence="4" id="KW-1185">Reference proteome</keyword>
<keyword evidence="1" id="KW-0143">Chaperone</keyword>
<feature type="domain" description="J" evidence="2">
    <location>
        <begin position="14"/>
        <end position="79"/>
    </location>
</feature>
<dbReference type="PANTHER" id="PTHR44145">
    <property type="entry name" value="DNAJ HOMOLOG SUBFAMILY A MEMBER 3, MITOCHONDRIAL"/>
    <property type="match status" value="1"/>
</dbReference>
<evidence type="ECO:0000256" key="1">
    <source>
        <dbReference type="ARBA" id="ARBA00023186"/>
    </source>
</evidence>
<dbReference type="InterPro" id="IPR036869">
    <property type="entry name" value="J_dom_sf"/>
</dbReference>
<dbReference type="PROSITE" id="PS50076">
    <property type="entry name" value="DNAJ_2"/>
    <property type="match status" value="1"/>
</dbReference>
<protein>
    <submittedName>
        <fullName evidence="3">Chaperone protein DnaJ</fullName>
    </submittedName>
</protein>
<dbReference type="Proteomes" id="UP000242188">
    <property type="component" value="Unassembled WGS sequence"/>
</dbReference>
<dbReference type="InterPro" id="IPR001623">
    <property type="entry name" value="DnaJ_domain"/>
</dbReference>
<dbReference type="EMBL" id="NEDP02005045">
    <property type="protein sequence ID" value="OWF43628.1"/>
    <property type="molecule type" value="Genomic_DNA"/>
</dbReference>
<dbReference type="InterPro" id="IPR051938">
    <property type="entry name" value="Apopto_cytoskel_mod"/>
</dbReference>
<dbReference type="AlphaFoldDB" id="A0A210Q4F8"/>
<evidence type="ECO:0000313" key="3">
    <source>
        <dbReference type="EMBL" id="OWF43628.1"/>
    </source>
</evidence>
<dbReference type="CDD" id="cd06257">
    <property type="entry name" value="DnaJ"/>
    <property type="match status" value="1"/>
</dbReference>
<dbReference type="SUPFAM" id="SSF46565">
    <property type="entry name" value="Chaperone J-domain"/>
    <property type="match status" value="1"/>
</dbReference>
<proteinExistence type="predicted"/>
<name>A0A210Q4F8_MIZYE</name>
<evidence type="ECO:0000259" key="2">
    <source>
        <dbReference type="PROSITE" id="PS50076"/>
    </source>
</evidence>
<reference evidence="3 4" key="1">
    <citation type="journal article" date="2017" name="Nat. Ecol. Evol.">
        <title>Scallop genome provides insights into evolution of bilaterian karyotype and development.</title>
        <authorList>
            <person name="Wang S."/>
            <person name="Zhang J."/>
            <person name="Jiao W."/>
            <person name="Li J."/>
            <person name="Xun X."/>
            <person name="Sun Y."/>
            <person name="Guo X."/>
            <person name="Huan P."/>
            <person name="Dong B."/>
            <person name="Zhang L."/>
            <person name="Hu X."/>
            <person name="Sun X."/>
            <person name="Wang J."/>
            <person name="Zhao C."/>
            <person name="Wang Y."/>
            <person name="Wang D."/>
            <person name="Huang X."/>
            <person name="Wang R."/>
            <person name="Lv J."/>
            <person name="Li Y."/>
            <person name="Zhang Z."/>
            <person name="Liu B."/>
            <person name="Lu W."/>
            <person name="Hui Y."/>
            <person name="Liang J."/>
            <person name="Zhou Z."/>
            <person name="Hou R."/>
            <person name="Li X."/>
            <person name="Liu Y."/>
            <person name="Li H."/>
            <person name="Ning X."/>
            <person name="Lin Y."/>
            <person name="Zhao L."/>
            <person name="Xing Q."/>
            <person name="Dou J."/>
            <person name="Li Y."/>
            <person name="Mao J."/>
            <person name="Guo H."/>
            <person name="Dou H."/>
            <person name="Li T."/>
            <person name="Mu C."/>
            <person name="Jiang W."/>
            <person name="Fu Q."/>
            <person name="Fu X."/>
            <person name="Miao Y."/>
            <person name="Liu J."/>
            <person name="Yu Q."/>
            <person name="Li R."/>
            <person name="Liao H."/>
            <person name="Li X."/>
            <person name="Kong Y."/>
            <person name="Jiang Z."/>
            <person name="Chourrout D."/>
            <person name="Li R."/>
            <person name="Bao Z."/>
        </authorList>
    </citation>
    <scope>NUCLEOTIDE SEQUENCE [LARGE SCALE GENOMIC DNA]</scope>
    <source>
        <strain evidence="3 4">PY_sf001</strain>
    </source>
</reference>
<gene>
    <name evidence="3" type="ORF">KP79_PYT22326</name>
</gene>
<dbReference type="Gene3D" id="1.10.287.110">
    <property type="entry name" value="DnaJ domain"/>
    <property type="match status" value="1"/>
</dbReference>
<sequence>MYRWSTWFAGDPIDHYRILNVTRGASRAEIKKAFHRLALILHPDTSQTKCDTTELFYLAQSAYDILYNKMKRMVYDLFNPDAGKWTVEYTWDIDFCSRLSYIFIDDFFRLAWQTVLRTYQYGLYFSL</sequence>
<organism evidence="3 4">
    <name type="scientific">Mizuhopecten yessoensis</name>
    <name type="common">Japanese scallop</name>
    <name type="synonym">Patinopecten yessoensis</name>
    <dbReference type="NCBI Taxonomy" id="6573"/>
    <lineage>
        <taxon>Eukaryota</taxon>
        <taxon>Metazoa</taxon>
        <taxon>Spiralia</taxon>
        <taxon>Lophotrochozoa</taxon>
        <taxon>Mollusca</taxon>
        <taxon>Bivalvia</taxon>
        <taxon>Autobranchia</taxon>
        <taxon>Pteriomorphia</taxon>
        <taxon>Pectinida</taxon>
        <taxon>Pectinoidea</taxon>
        <taxon>Pectinidae</taxon>
        <taxon>Mizuhopecten</taxon>
    </lineage>
</organism>
<dbReference type="SMART" id="SM00271">
    <property type="entry name" value="DnaJ"/>
    <property type="match status" value="1"/>
</dbReference>
<dbReference type="InterPro" id="IPR018253">
    <property type="entry name" value="DnaJ_domain_CS"/>
</dbReference>
<comment type="caution">
    <text evidence="3">The sequence shown here is derived from an EMBL/GenBank/DDBJ whole genome shotgun (WGS) entry which is preliminary data.</text>
</comment>
<dbReference type="PROSITE" id="PS00636">
    <property type="entry name" value="DNAJ_1"/>
    <property type="match status" value="1"/>
</dbReference>
<dbReference type="STRING" id="6573.A0A210Q4F8"/>
<dbReference type="Pfam" id="PF00226">
    <property type="entry name" value="DnaJ"/>
    <property type="match status" value="1"/>
</dbReference>
<evidence type="ECO:0000313" key="4">
    <source>
        <dbReference type="Proteomes" id="UP000242188"/>
    </source>
</evidence>
<dbReference type="PRINTS" id="PR00625">
    <property type="entry name" value="JDOMAIN"/>
</dbReference>
<dbReference type="OrthoDB" id="6109803at2759"/>